<reference evidence="2" key="1">
    <citation type="submission" date="2014-03" db="EMBL/GenBank/DDBJ databases">
        <authorList>
            <person name="Genoscope - CEA"/>
        </authorList>
    </citation>
    <scope>NUCLEOTIDE SEQUENCE [LARGE SCALE GENOMIC DNA]</scope>
    <source>
        <strain evidence="2">CF27</strain>
    </source>
</reference>
<feature type="region of interest" description="Disordered" evidence="1">
    <location>
        <begin position="1"/>
        <end position="32"/>
    </location>
</feature>
<reference evidence="2" key="2">
    <citation type="submission" date="2014-07" db="EMBL/GenBank/DDBJ databases">
        <title>Initial genome analysis of the psychrotolerant acidophile Acidithiobacillus ferrivorans CF27: insights into iron and sulfur oxidation pathways and into biofilm formation.</title>
        <authorList>
            <person name="Talla E."/>
            <person name="Hedrich S."/>
            <person name="Mangenot S."/>
            <person name="Ji B."/>
            <person name="Johnson D.B."/>
            <person name="Barbe V."/>
            <person name="Bonnefoy V."/>
        </authorList>
    </citation>
    <scope>NUCLEOTIDE SEQUENCE [LARGE SCALE GENOMIC DNA]</scope>
    <source>
        <strain evidence="2">CF27</strain>
    </source>
</reference>
<dbReference type="EMBL" id="LT841305">
    <property type="protein sequence ID" value="SMH65706.1"/>
    <property type="molecule type" value="Genomic_DNA"/>
</dbReference>
<dbReference type="Proteomes" id="UP000193925">
    <property type="component" value="Chromosome AFERRI"/>
</dbReference>
<dbReference type="EMBL" id="CCCS020000031">
    <property type="protein sequence ID" value="CDQ09965.1"/>
    <property type="molecule type" value="Genomic_DNA"/>
</dbReference>
<gene>
    <name evidence="3" type="ORF">AFERRI_20490</name>
    <name evidence="2" type="ORF">AFERRI_370069</name>
</gene>
<evidence type="ECO:0000313" key="2">
    <source>
        <dbReference type="EMBL" id="CDQ09965.1"/>
    </source>
</evidence>
<keyword evidence="4" id="KW-1185">Reference proteome</keyword>
<proteinExistence type="predicted"/>
<accession>A0A060UNF2</accession>
<sequence>MSPNDRNQSAADHHGSTATGQRLQSFPSNLRTHNMDQEADVRLRQHLPEYGGLTFY</sequence>
<reference evidence="3 4" key="3">
    <citation type="submission" date="2017-03" db="EMBL/GenBank/DDBJ databases">
        <authorList>
            <person name="Regsiter A."/>
            <person name="William W."/>
        </authorList>
    </citation>
    <scope>NUCLEOTIDE SEQUENCE [LARGE SCALE GENOMIC DNA]</scope>
    <source>
        <strain evidence="3">PRJEB5721</strain>
    </source>
</reference>
<name>A0A060UNF2_9PROT</name>
<evidence type="ECO:0000313" key="4">
    <source>
        <dbReference type="Proteomes" id="UP000193925"/>
    </source>
</evidence>
<dbReference type="AlphaFoldDB" id="A0A060UNF2"/>
<evidence type="ECO:0000313" key="3">
    <source>
        <dbReference type="EMBL" id="SMH65706.1"/>
    </source>
</evidence>
<organism evidence="2">
    <name type="scientific">Acidithiobacillus ferrivorans</name>
    <dbReference type="NCBI Taxonomy" id="160808"/>
    <lineage>
        <taxon>Bacteria</taxon>
        <taxon>Pseudomonadati</taxon>
        <taxon>Pseudomonadota</taxon>
        <taxon>Acidithiobacillia</taxon>
        <taxon>Acidithiobacillales</taxon>
        <taxon>Acidithiobacillaceae</taxon>
        <taxon>Acidithiobacillus</taxon>
    </lineage>
</organism>
<protein>
    <submittedName>
        <fullName evidence="2">Uncharacterized protein</fullName>
    </submittedName>
</protein>
<evidence type="ECO:0000256" key="1">
    <source>
        <dbReference type="SAM" id="MobiDB-lite"/>
    </source>
</evidence>